<dbReference type="InterPro" id="IPR012318">
    <property type="entry name" value="HTH_CRP"/>
</dbReference>
<keyword evidence="3" id="KW-0804">Transcription</keyword>
<gene>
    <name evidence="6" type="ORF">FV139_14965</name>
</gene>
<dbReference type="SUPFAM" id="SSF46785">
    <property type="entry name" value="Winged helix' DNA-binding domain"/>
    <property type="match status" value="1"/>
</dbReference>
<dbReference type="CDD" id="cd00038">
    <property type="entry name" value="CAP_ED"/>
    <property type="match status" value="1"/>
</dbReference>
<dbReference type="GO" id="GO:0003677">
    <property type="term" value="F:DNA binding"/>
    <property type="evidence" value="ECO:0007669"/>
    <property type="project" value="UniProtKB-KW"/>
</dbReference>
<dbReference type="SUPFAM" id="SSF51206">
    <property type="entry name" value="cAMP-binding domain-like"/>
    <property type="match status" value="1"/>
</dbReference>
<evidence type="ECO:0000256" key="1">
    <source>
        <dbReference type="ARBA" id="ARBA00023015"/>
    </source>
</evidence>
<protein>
    <submittedName>
        <fullName evidence="6">Crp/Fnr family transcriptional regulator</fullName>
    </submittedName>
</protein>
<evidence type="ECO:0000259" key="4">
    <source>
        <dbReference type="PROSITE" id="PS50042"/>
    </source>
</evidence>
<keyword evidence="1" id="KW-0805">Transcription regulation</keyword>
<dbReference type="Pfam" id="PF13545">
    <property type="entry name" value="HTH_Crp_2"/>
    <property type="match status" value="1"/>
</dbReference>
<evidence type="ECO:0000259" key="5">
    <source>
        <dbReference type="PROSITE" id="PS51063"/>
    </source>
</evidence>
<dbReference type="InterPro" id="IPR050397">
    <property type="entry name" value="Env_Response_Regulators"/>
</dbReference>
<name>A0A5C8ZW91_9GAMM</name>
<dbReference type="PANTHER" id="PTHR24567:SF75">
    <property type="entry name" value="FUMARATE AND NITRATE REDUCTION REGULATORY PROTEIN"/>
    <property type="match status" value="1"/>
</dbReference>
<evidence type="ECO:0000256" key="2">
    <source>
        <dbReference type="ARBA" id="ARBA00023125"/>
    </source>
</evidence>
<evidence type="ECO:0000313" key="6">
    <source>
        <dbReference type="EMBL" id="TXS92024.1"/>
    </source>
</evidence>
<dbReference type="Proteomes" id="UP000321039">
    <property type="component" value="Unassembled WGS sequence"/>
</dbReference>
<dbReference type="InterPro" id="IPR018335">
    <property type="entry name" value="Tscrpt_reg_HTH_Crp-type_CS"/>
</dbReference>
<keyword evidence="2" id="KW-0238">DNA-binding</keyword>
<dbReference type="Gene3D" id="2.60.120.10">
    <property type="entry name" value="Jelly Rolls"/>
    <property type="match status" value="1"/>
</dbReference>
<comment type="caution">
    <text evidence="6">The sequence shown here is derived from an EMBL/GenBank/DDBJ whole genome shotgun (WGS) entry which is preliminary data.</text>
</comment>
<feature type="domain" description="Cyclic nucleotide-binding" evidence="4">
    <location>
        <begin position="41"/>
        <end position="110"/>
    </location>
</feature>
<evidence type="ECO:0000313" key="7">
    <source>
        <dbReference type="Proteomes" id="UP000321039"/>
    </source>
</evidence>
<reference evidence="6 7" key="1">
    <citation type="submission" date="2019-08" db="EMBL/GenBank/DDBJ databases">
        <title>Parahaliea maris sp. nov., isolated from the surface seawater.</title>
        <authorList>
            <person name="Liu Y."/>
        </authorList>
    </citation>
    <scope>NUCLEOTIDE SEQUENCE [LARGE SCALE GENOMIC DNA]</scope>
    <source>
        <strain evidence="6 7">HSLHS9</strain>
    </source>
</reference>
<dbReference type="InterPro" id="IPR000595">
    <property type="entry name" value="cNMP-bd_dom"/>
</dbReference>
<dbReference type="InterPro" id="IPR018490">
    <property type="entry name" value="cNMP-bd_dom_sf"/>
</dbReference>
<accession>A0A5C8ZW91</accession>
<dbReference type="InterPro" id="IPR014710">
    <property type="entry name" value="RmlC-like_jellyroll"/>
</dbReference>
<dbReference type="PROSITE" id="PS51063">
    <property type="entry name" value="HTH_CRP_2"/>
    <property type="match status" value="1"/>
</dbReference>
<organism evidence="6 7">
    <name type="scientific">Parahaliea maris</name>
    <dbReference type="NCBI Taxonomy" id="2716870"/>
    <lineage>
        <taxon>Bacteria</taxon>
        <taxon>Pseudomonadati</taxon>
        <taxon>Pseudomonadota</taxon>
        <taxon>Gammaproteobacteria</taxon>
        <taxon>Cellvibrionales</taxon>
        <taxon>Halieaceae</taxon>
        <taxon>Parahaliea</taxon>
    </lineage>
</organism>
<dbReference type="EMBL" id="VRZA01000005">
    <property type="protein sequence ID" value="TXS92024.1"/>
    <property type="molecule type" value="Genomic_DNA"/>
</dbReference>
<dbReference type="SMART" id="SM00100">
    <property type="entry name" value="cNMP"/>
    <property type="match status" value="1"/>
</dbReference>
<dbReference type="SMART" id="SM00419">
    <property type="entry name" value="HTH_CRP"/>
    <property type="match status" value="1"/>
</dbReference>
<dbReference type="GO" id="GO:0003700">
    <property type="term" value="F:DNA-binding transcription factor activity"/>
    <property type="evidence" value="ECO:0007669"/>
    <property type="project" value="InterPro"/>
</dbReference>
<dbReference type="Pfam" id="PF00027">
    <property type="entry name" value="cNMP_binding"/>
    <property type="match status" value="1"/>
</dbReference>
<dbReference type="InterPro" id="IPR036390">
    <property type="entry name" value="WH_DNA-bd_sf"/>
</dbReference>
<dbReference type="InterPro" id="IPR036388">
    <property type="entry name" value="WH-like_DNA-bd_sf"/>
</dbReference>
<dbReference type="AlphaFoldDB" id="A0A5C8ZW91"/>
<dbReference type="PANTHER" id="PTHR24567">
    <property type="entry name" value="CRP FAMILY TRANSCRIPTIONAL REGULATORY PROTEIN"/>
    <property type="match status" value="1"/>
</dbReference>
<keyword evidence="7" id="KW-1185">Reference proteome</keyword>
<proteinExistence type="predicted"/>
<dbReference type="Gene3D" id="1.10.10.10">
    <property type="entry name" value="Winged helix-like DNA-binding domain superfamily/Winged helix DNA-binding domain"/>
    <property type="match status" value="1"/>
</dbReference>
<sequence>MRARRRQKVVDSLSFDQIGERFPAMNHPSSTSVGFEDDCPLFHDLSREEREQLASISRLKTLSPQQYLCRQNAPSDWVFNIASGTGLIERLSSTGRRQVLAFIFPGDFAGLNNSSQFEYGIKALTDMSAYEFPREKLYTLSEDLPHLKANMRSIGALVQALTFDQLYLLGQKKAHERLCFFCIHMLERMPGATPEGINLAMSRQDIADFLGMTVETVSRSMAKLKQDGIVATPAPQTIRILDLEQMQDLADIH</sequence>
<feature type="domain" description="HTH crp-type" evidence="5">
    <location>
        <begin position="172"/>
        <end position="244"/>
    </location>
</feature>
<dbReference type="GO" id="GO:0005829">
    <property type="term" value="C:cytosol"/>
    <property type="evidence" value="ECO:0007669"/>
    <property type="project" value="TreeGrafter"/>
</dbReference>
<dbReference type="PROSITE" id="PS50042">
    <property type="entry name" value="CNMP_BINDING_3"/>
    <property type="match status" value="1"/>
</dbReference>
<dbReference type="CDD" id="cd00092">
    <property type="entry name" value="HTH_CRP"/>
    <property type="match status" value="1"/>
</dbReference>
<dbReference type="PRINTS" id="PR00034">
    <property type="entry name" value="HTHCRP"/>
</dbReference>
<dbReference type="PROSITE" id="PS00042">
    <property type="entry name" value="HTH_CRP_1"/>
    <property type="match status" value="1"/>
</dbReference>
<evidence type="ECO:0000256" key="3">
    <source>
        <dbReference type="ARBA" id="ARBA00023163"/>
    </source>
</evidence>